<accession>A0A7S4LCZ5</accession>
<feature type="region of interest" description="Disordered" evidence="1">
    <location>
        <begin position="1"/>
        <end position="59"/>
    </location>
</feature>
<organism evidence="2">
    <name type="scientific">Eutreptiella gymnastica</name>
    <dbReference type="NCBI Taxonomy" id="73025"/>
    <lineage>
        <taxon>Eukaryota</taxon>
        <taxon>Discoba</taxon>
        <taxon>Euglenozoa</taxon>
        <taxon>Euglenida</taxon>
        <taxon>Spirocuta</taxon>
        <taxon>Euglenophyceae</taxon>
        <taxon>Eutreptiales</taxon>
        <taxon>Eutreptiaceae</taxon>
        <taxon>Eutreptiella</taxon>
    </lineage>
</organism>
<dbReference type="EMBL" id="HBJA01093362">
    <property type="protein sequence ID" value="CAE0821239.1"/>
    <property type="molecule type" value="Transcribed_RNA"/>
</dbReference>
<evidence type="ECO:0000256" key="1">
    <source>
        <dbReference type="SAM" id="MobiDB-lite"/>
    </source>
</evidence>
<sequence>MLEKVGSKSPEALTCHPPMPQQTEGRKCLSLTKSRTKSKGDNEAWSGDKPTIPKKMENPTYANAQVGTCRKYNIHITSGFWSLRLDPVGLPSMPRGRWLSALECLHPKHGSKMPAPELEKMLSSVSGTPVSSAFGRKSEMLIRVEHGSTEMDNNAEW</sequence>
<evidence type="ECO:0000313" key="2">
    <source>
        <dbReference type="EMBL" id="CAE0821239.1"/>
    </source>
</evidence>
<reference evidence="2" key="1">
    <citation type="submission" date="2021-01" db="EMBL/GenBank/DDBJ databases">
        <authorList>
            <person name="Corre E."/>
            <person name="Pelletier E."/>
            <person name="Niang G."/>
            <person name="Scheremetjew M."/>
            <person name="Finn R."/>
            <person name="Kale V."/>
            <person name="Holt S."/>
            <person name="Cochrane G."/>
            <person name="Meng A."/>
            <person name="Brown T."/>
            <person name="Cohen L."/>
        </authorList>
    </citation>
    <scope>NUCLEOTIDE SEQUENCE</scope>
    <source>
        <strain evidence="2">CCMP1594</strain>
    </source>
</reference>
<protein>
    <submittedName>
        <fullName evidence="2">Uncharacterized protein</fullName>
    </submittedName>
</protein>
<dbReference type="AlphaFoldDB" id="A0A7S4LCZ5"/>
<name>A0A7S4LCZ5_9EUGL</name>
<gene>
    <name evidence="2" type="ORF">EGYM00163_LOCUS32412</name>
</gene>
<proteinExistence type="predicted"/>